<evidence type="ECO:0000256" key="3">
    <source>
        <dbReference type="ARBA" id="ARBA00012438"/>
    </source>
</evidence>
<accession>A0ABY5E2S4</accession>
<dbReference type="SUPFAM" id="SSF47384">
    <property type="entry name" value="Homodimeric domain of signal transducing histidine kinase"/>
    <property type="match status" value="1"/>
</dbReference>
<evidence type="ECO:0000256" key="1">
    <source>
        <dbReference type="ARBA" id="ARBA00000085"/>
    </source>
</evidence>
<dbReference type="InterPro" id="IPR003594">
    <property type="entry name" value="HATPase_dom"/>
</dbReference>
<dbReference type="Gene3D" id="3.30.565.10">
    <property type="entry name" value="Histidine kinase-like ATPase, C-terminal domain"/>
    <property type="match status" value="1"/>
</dbReference>
<evidence type="ECO:0000256" key="4">
    <source>
        <dbReference type="ARBA" id="ARBA00022475"/>
    </source>
</evidence>
<dbReference type="InterPro" id="IPR004358">
    <property type="entry name" value="Sig_transdc_His_kin-like_C"/>
</dbReference>
<keyword evidence="9" id="KW-0175">Coiled coil</keyword>
<sequence>MSEFKKKDNILKIIKYGPLLFVLCLSITITSIVITQKNNFFNQEIRKAENNYLERNKKRVKEEVQRVYDYIKDKKLDSEKLLKQRIKNRVYEAHQIATNIYENELLDRLDGHEHSKRHIFNTIKYALSGIVYNNGRGYIFIDDLNGVKLLQPLNKELEGKNFYDYEDAQGYKFIRKIINTIKNKTEAFDSYYWYKDKNDKQAYEKISFYKYFEPFNVAIGTGEYIDEFEKELQQELIEYIQKIRYEDNSYIFLFDKKGVSLTHYKKEYIGKNRINEKNDKGQYFVKDILNLAEEKGEGFYEYQATINPSTNNMKNSKKVSFIKEFEDWNWVIGTGFYLDKLEQNVSQIKKDLIFSNKKSIEQIIFFSIILTLLFILLSFYISKKLSIMFENYEKDIRDQTSKLIEKENLLIQQSKMATMGEMIGNIAHQWKQPLSLISTSNGMLKLNKEYKNFSEKQLDEAIENIDNSVQNLSETIDDFRNFFNPNKSLSHFKIEHSFDKTFKLIDSQFKNNNIEIIKDVEDIDLYSYENELLQVLINIIKNAKEQLEKLKNDRIKILQISAKKENNTLIIKLIDNGGGIKEENLDKIFDNHFTTKKEEGGSGIGLYMSRQIIQNSLQGEITAYNTTLEYKDYNLKGACFQIKLPLV</sequence>
<feature type="transmembrane region" description="Helical" evidence="10">
    <location>
        <begin position="16"/>
        <end position="34"/>
    </location>
</feature>
<dbReference type="InterPro" id="IPR003661">
    <property type="entry name" value="HisK_dim/P_dom"/>
</dbReference>
<organism evidence="12 13">
    <name type="scientific">Arcobacter roscoffensis</name>
    <dbReference type="NCBI Taxonomy" id="2961520"/>
    <lineage>
        <taxon>Bacteria</taxon>
        <taxon>Pseudomonadati</taxon>
        <taxon>Campylobacterota</taxon>
        <taxon>Epsilonproteobacteria</taxon>
        <taxon>Campylobacterales</taxon>
        <taxon>Arcobacteraceae</taxon>
        <taxon>Arcobacter</taxon>
    </lineage>
</organism>
<dbReference type="CDD" id="cd00082">
    <property type="entry name" value="HisKA"/>
    <property type="match status" value="1"/>
</dbReference>
<evidence type="ECO:0000256" key="8">
    <source>
        <dbReference type="ARBA" id="ARBA00023136"/>
    </source>
</evidence>
<dbReference type="PANTHER" id="PTHR43065:SF42">
    <property type="entry name" value="TWO-COMPONENT SENSOR PPRA"/>
    <property type="match status" value="1"/>
</dbReference>
<gene>
    <name evidence="12" type="ORF">NJU99_08685</name>
</gene>
<dbReference type="InterPro" id="IPR004010">
    <property type="entry name" value="Double_Cache_2"/>
</dbReference>
<keyword evidence="5" id="KW-0597">Phosphoprotein</keyword>
<dbReference type="InterPro" id="IPR033480">
    <property type="entry name" value="sCache_2"/>
</dbReference>
<feature type="domain" description="Histidine kinase" evidence="11">
    <location>
        <begin position="425"/>
        <end position="647"/>
    </location>
</feature>
<evidence type="ECO:0000256" key="6">
    <source>
        <dbReference type="ARBA" id="ARBA00022692"/>
    </source>
</evidence>
<evidence type="ECO:0000256" key="9">
    <source>
        <dbReference type="SAM" id="Coils"/>
    </source>
</evidence>
<comment type="catalytic activity">
    <reaction evidence="1">
        <text>ATP + protein L-histidine = ADP + protein N-phospho-L-histidine.</text>
        <dbReference type="EC" id="2.7.13.3"/>
    </reaction>
</comment>
<dbReference type="SUPFAM" id="SSF55874">
    <property type="entry name" value="ATPase domain of HSP90 chaperone/DNA topoisomerase II/histidine kinase"/>
    <property type="match status" value="1"/>
</dbReference>
<dbReference type="InterPro" id="IPR005467">
    <property type="entry name" value="His_kinase_dom"/>
</dbReference>
<dbReference type="PRINTS" id="PR00344">
    <property type="entry name" value="BCTRLSENSOR"/>
</dbReference>
<dbReference type="Proteomes" id="UP001060012">
    <property type="component" value="Chromosome"/>
</dbReference>
<name>A0ABY5E2S4_9BACT</name>
<keyword evidence="6 10" id="KW-0812">Transmembrane</keyword>
<dbReference type="SMART" id="SM00387">
    <property type="entry name" value="HATPase_c"/>
    <property type="match status" value="1"/>
</dbReference>
<dbReference type="Gene3D" id="1.10.287.130">
    <property type="match status" value="1"/>
</dbReference>
<comment type="subcellular location">
    <subcellularLocation>
        <location evidence="2">Cell membrane</location>
        <topology evidence="2">Multi-pass membrane protein</topology>
    </subcellularLocation>
</comment>
<dbReference type="PANTHER" id="PTHR43065">
    <property type="entry name" value="SENSOR HISTIDINE KINASE"/>
    <property type="match status" value="1"/>
</dbReference>
<proteinExistence type="predicted"/>
<keyword evidence="8 10" id="KW-0472">Membrane</keyword>
<evidence type="ECO:0000313" key="12">
    <source>
        <dbReference type="EMBL" id="UTJ05343.1"/>
    </source>
</evidence>
<dbReference type="InterPro" id="IPR036097">
    <property type="entry name" value="HisK_dim/P_sf"/>
</dbReference>
<dbReference type="EMBL" id="CP100595">
    <property type="protein sequence ID" value="UTJ05343.1"/>
    <property type="molecule type" value="Genomic_DNA"/>
</dbReference>
<evidence type="ECO:0000259" key="11">
    <source>
        <dbReference type="PROSITE" id="PS50109"/>
    </source>
</evidence>
<dbReference type="EC" id="2.7.13.3" evidence="3"/>
<reference evidence="12" key="1">
    <citation type="submission" date="2022-07" db="EMBL/GenBank/DDBJ databases">
        <title>Arcobacter roscoffensis sp. nov., a marine bacterium isolated from coastal seawater collected from Roscoff, France.</title>
        <authorList>
            <person name="Pascual J."/>
            <person name="Lepeaux C."/>
            <person name="Methner A."/>
            <person name="Overmann J."/>
        </authorList>
    </citation>
    <scope>NUCLEOTIDE SEQUENCE</scope>
    <source>
        <strain evidence="12">ARW1-2F2</strain>
    </source>
</reference>
<dbReference type="SMART" id="SM01049">
    <property type="entry name" value="Cache_2"/>
    <property type="match status" value="2"/>
</dbReference>
<protein>
    <recommendedName>
        <fullName evidence="3">histidine kinase</fullName>
        <ecNumber evidence="3">2.7.13.3</ecNumber>
    </recommendedName>
</protein>
<keyword evidence="4" id="KW-1003">Cell membrane</keyword>
<dbReference type="InterPro" id="IPR036890">
    <property type="entry name" value="HATPase_C_sf"/>
</dbReference>
<evidence type="ECO:0000256" key="5">
    <source>
        <dbReference type="ARBA" id="ARBA00022553"/>
    </source>
</evidence>
<dbReference type="SMART" id="SM00388">
    <property type="entry name" value="HisKA"/>
    <property type="match status" value="1"/>
</dbReference>
<feature type="transmembrane region" description="Helical" evidence="10">
    <location>
        <begin position="363"/>
        <end position="381"/>
    </location>
</feature>
<evidence type="ECO:0000256" key="7">
    <source>
        <dbReference type="ARBA" id="ARBA00022989"/>
    </source>
</evidence>
<dbReference type="Pfam" id="PF02518">
    <property type="entry name" value="HATPase_c"/>
    <property type="match status" value="1"/>
</dbReference>
<dbReference type="Gene3D" id="3.30.450.20">
    <property type="entry name" value="PAS domain"/>
    <property type="match status" value="2"/>
</dbReference>
<keyword evidence="13" id="KW-1185">Reference proteome</keyword>
<dbReference type="RefSeq" id="WP_254575524.1">
    <property type="nucleotide sequence ID" value="NZ_CP100595.1"/>
</dbReference>
<dbReference type="Pfam" id="PF08269">
    <property type="entry name" value="dCache_2"/>
    <property type="match status" value="1"/>
</dbReference>
<evidence type="ECO:0000256" key="2">
    <source>
        <dbReference type="ARBA" id="ARBA00004651"/>
    </source>
</evidence>
<dbReference type="PROSITE" id="PS50109">
    <property type="entry name" value="HIS_KIN"/>
    <property type="match status" value="1"/>
</dbReference>
<evidence type="ECO:0000313" key="13">
    <source>
        <dbReference type="Proteomes" id="UP001060012"/>
    </source>
</evidence>
<keyword evidence="7 10" id="KW-1133">Transmembrane helix</keyword>
<feature type="coiled-coil region" evidence="9">
    <location>
        <begin position="530"/>
        <end position="560"/>
    </location>
</feature>
<evidence type="ECO:0000256" key="10">
    <source>
        <dbReference type="SAM" id="Phobius"/>
    </source>
</evidence>